<keyword evidence="2" id="KW-0966">Cell projection</keyword>
<organism evidence="2 3">
    <name type="scientific">Scopulibacillus daqui</name>
    <dbReference type="NCBI Taxonomy" id="1469162"/>
    <lineage>
        <taxon>Bacteria</taxon>
        <taxon>Bacillati</taxon>
        <taxon>Bacillota</taxon>
        <taxon>Bacilli</taxon>
        <taxon>Bacillales</taxon>
        <taxon>Sporolactobacillaceae</taxon>
        <taxon>Scopulibacillus</taxon>
    </lineage>
</organism>
<reference evidence="2 3" key="1">
    <citation type="submission" date="2021-01" db="EMBL/GenBank/DDBJ databases">
        <title>Genomic Encyclopedia of Type Strains, Phase IV (KMG-IV): sequencing the most valuable type-strain genomes for metagenomic binning, comparative biology and taxonomic classification.</title>
        <authorList>
            <person name="Goeker M."/>
        </authorList>
    </citation>
    <scope>NUCLEOTIDE SEQUENCE [LARGE SCALE GENOMIC DNA]</scope>
    <source>
        <strain evidence="2 3">DSM 28236</strain>
    </source>
</reference>
<gene>
    <name evidence="2" type="ORF">JOD45_000635</name>
</gene>
<name>A0ABS2PWM1_9BACL</name>
<proteinExistence type="predicted"/>
<keyword evidence="2" id="KW-0282">Flagellum</keyword>
<evidence type="ECO:0000313" key="2">
    <source>
        <dbReference type="EMBL" id="MBM7644442.1"/>
    </source>
</evidence>
<protein>
    <submittedName>
        <fullName evidence="2">Archaellum component FlaF (FlaF/FlaG flagellin family)</fullName>
    </submittedName>
</protein>
<dbReference type="RefSeq" id="WP_205002403.1">
    <property type="nucleotide sequence ID" value="NZ_JAFBER010000002.1"/>
</dbReference>
<keyword evidence="1" id="KW-0812">Transmembrane</keyword>
<dbReference type="Proteomes" id="UP000808914">
    <property type="component" value="Unassembled WGS sequence"/>
</dbReference>
<sequence>MKDKKKLWAAIGIVVLTFIILIGGTYLKHKQGEREMIAQAEKVAKDYIKKEKKVDIVVTNYEITPMGGIHLFGYVKGDKKRKFNIQVMKNGSRYEVGLYGIDN</sequence>
<accession>A0ABS2PWM1</accession>
<evidence type="ECO:0000313" key="3">
    <source>
        <dbReference type="Proteomes" id="UP000808914"/>
    </source>
</evidence>
<keyword evidence="2" id="KW-0969">Cilium</keyword>
<dbReference type="Gene3D" id="3.10.450.130">
    <property type="entry name" value="folded 79 residue fragment of lin0334 like domains"/>
    <property type="match status" value="1"/>
</dbReference>
<keyword evidence="1" id="KW-1133">Transmembrane helix</keyword>
<dbReference type="EMBL" id="JAFBER010000002">
    <property type="protein sequence ID" value="MBM7644442.1"/>
    <property type="molecule type" value="Genomic_DNA"/>
</dbReference>
<keyword evidence="1" id="KW-0472">Membrane</keyword>
<comment type="caution">
    <text evidence="2">The sequence shown here is derived from an EMBL/GenBank/DDBJ whole genome shotgun (WGS) entry which is preliminary data.</text>
</comment>
<keyword evidence="3" id="KW-1185">Reference proteome</keyword>
<evidence type="ECO:0000256" key="1">
    <source>
        <dbReference type="SAM" id="Phobius"/>
    </source>
</evidence>
<feature type="transmembrane region" description="Helical" evidence="1">
    <location>
        <begin position="7"/>
        <end position="27"/>
    </location>
</feature>